<evidence type="ECO:0000256" key="3">
    <source>
        <dbReference type="ARBA" id="ARBA00012737"/>
    </source>
</evidence>
<dbReference type="SUPFAM" id="SSF56235">
    <property type="entry name" value="N-terminal nucleophile aminohydrolases (Ntn hydrolases)"/>
    <property type="match status" value="1"/>
</dbReference>
<feature type="binding site" evidence="9">
    <location>
        <begin position="351"/>
        <end position="352"/>
    </location>
    <ligand>
        <name>ATP</name>
        <dbReference type="ChEBI" id="CHEBI:30616"/>
    </ligand>
</feature>
<dbReference type="GO" id="GO:0005829">
    <property type="term" value="C:cytosol"/>
    <property type="evidence" value="ECO:0007669"/>
    <property type="project" value="TreeGrafter"/>
</dbReference>
<protein>
    <recommendedName>
        <fullName evidence="3">asparagine synthase (glutamine-hydrolyzing)</fullName>
        <ecNumber evidence="3">6.3.5.4</ecNumber>
    </recommendedName>
</protein>
<dbReference type="GO" id="GO:0005524">
    <property type="term" value="F:ATP binding"/>
    <property type="evidence" value="ECO:0007669"/>
    <property type="project" value="UniProtKB-KW"/>
</dbReference>
<dbReference type="Pfam" id="PF00733">
    <property type="entry name" value="Asn_synthase"/>
    <property type="match status" value="1"/>
</dbReference>
<evidence type="ECO:0000256" key="9">
    <source>
        <dbReference type="PIRSR" id="PIRSR001589-2"/>
    </source>
</evidence>
<accession>A0A1F4YDV1</accession>
<keyword evidence="8" id="KW-0028">Amino-acid biosynthesis</keyword>
<feature type="binding site" evidence="9">
    <location>
        <position position="98"/>
    </location>
    <ligand>
        <name>L-glutamine</name>
        <dbReference type="ChEBI" id="CHEBI:58359"/>
    </ligand>
</feature>
<dbReference type="PROSITE" id="PS51278">
    <property type="entry name" value="GATASE_TYPE_2"/>
    <property type="match status" value="1"/>
</dbReference>
<evidence type="ECO:0000313" key="13">
    <source>
        <dbReference type="Proteomes" id="UP000178176"/>
    </source>
</evidence>
<keyword evidence="6 8" id="KW-0315">Glutamine amidotransferase</keyword>
<organism evidence="12 13">
    <name type="scientific">Candidatus Amesbacteria bacterium RIFCSPHIGHO2_01_FULL_48_32b</name>
    <dbReference type="NCBI Taxonomy" id="1797253"/>
    <lineage>
        <taxon>Bacteria</taxon>
        <taxon>Candidatus Amesiibacteriota</taxon>
    </lineage>
</organism>
<reference evidence="12 13" key="1">
    <citation type="journal article" date="2016" name="Nat. Commun.">
        <title>Thousands of microbial genomes shed light on interconnected biogeochemical processes in an aquifer system.</title>
        <authorList>
            <person name="Anantharaman K."/>
            <person name="Brown C.T."/>
            <person name="Hug L.A."/>
            <person name="Sharon I."/>
            <person name="Castelle C.J."/>
            <person name="Probst A.J."/>
            <person name="Thomas B.C."/>
            <person name="Singh A."/>
            <person name="Wilkins M.J."/>
            <person name="Karaoz U."/>
            <person name="Brodie E.L."/>
            <person name="Williams K.H."/>
            <person name="Hubbard S.S."/>
            <person name="Banfield J.F."/>
        </authorList>
    </citation>
    <scope>NUCLEOTIDE SEQUENCE [LARGE SCALE GENOMIC DNA]</scope>
</reference>
<dbReference type="InterPro" id="IPR001962">
    <property type="entry name" value="Asn_synthase"/>
</dbReference>
<evidence type="ECO:0000256" key="6">
    <source>
        <dbReference type="ARBA" id="ARBA00022962"/>
    </source>
</evidence>
<gene>
    <name evidence="12" type="ORF">A2876_02635</name>
</gene>
<dbReference type="PANTHER" id="PTHR43284:SF1">
    <property type="entry name" value="ASPARAGINE SYNTHETASE"/>
    <property type="match status" value="1"/>
</dbReference>
<dbReference type="InterPro" id="IPR006426">
    <property type="entry name" value="Asn_synth_AEB"/>
</dbReference>
<dbReference type="AlphaFoldDB" id="A0A1F4YDV1"/>
<keyword evidence="5 9" id="KW-0067">ATP-binding</keyword>
<dbReference type="InterPro" id="IPR029055">
    <property type="entry name" value="Ntn_hydrolases_N"/>
</dbReference>
<evidence type="ECO:0000256" key="4">
    <source>
        <dbReference type="ARBA" id="ARBA00022741"/>
    </source>
</evidence>
<dbReference type="Gene3D" id="3.60.20.10">
    <property type="entry name" value="Glutamine Phosphoribosylpyrophosphate, subunit 1, domain 1"/>
    <property type="match status" value="1"/>
</dbReference>
<sequence>MCGIAGIVDFSSPVISSQIGKIAKTIVHRGPDSGGSFVKNHVGLGIRRLKIIDLKTGDQPISNEDGSLTVVFNGEIYNYKLIREQLIKNGHKLKTTSDTETLVHLYEDSGKDFLQKLNGMFTFALWDEKKQSLLLARDHAGIKPLFYHHKGSKLIFGSEIKTILSVIQTPKIDPDSLFLYTFLGYVPTPRTIYQDIFQLPPGSTLTFSQSGLKIHQYYDLFSQPNPEPADLDSMLDTVVSRQAIADVPVGLLLSGGLDSSILAYYLTRQKHEVKSFSISFAHQDFNEGSHAAQVAKILGTRHFDQPYSASDLLTDFPVIQKLMDQPFADPSLFPTYHVCRLASSHVKVALSGDGGDEVFAGYPTYLGHRFANLLPWFPSSFKSLLVNLAQNIPAVKFPLFSSSYKFGDTLANFFSGLGLPVLHRQLQWMVFFTTGQIAPEALFKTSPIKELFSLPYPQDQVKTAQLLDFQTYLRDAMLLKSDRASMFNGLEVRVPYLDREIISFAFSQTSPFTSLFSTKLPLRNLLKGKLPENIRNRPKKGFGLPLSDWISGPLKTIVSDYVYRRDISDAFPRVFVDAAWSQNHLRTLWMVFAFSVWQEQWAKGRI</sequence>
<dbReference type="GO" id="GO:0004066">
    <property type="term" value="F:asparagine synthase (glutamine-hydrolyzing) activity"/>
    <property type="evidence" value="ECO:0007669"/>
    <property type="project" value="UniProtKB-EC"/>
</dbReference>
<feature type="binding site" evidence="9">
    <location>
        <position position="278"/>
    </location>
    <ligand>
        <name>ATP</name>
        <dbReference type="ChEBI" id="CHEBI:30616"/>
    </ligand>
</feature>
<dbReference type="NCBIfam" id="TIGR01536">
    <property type="entry name" value="asn_synth_AEB"/>
    <property type="match status" value="1"/>
</dbReference>
<comment type="similarity">
    <text evidence="2">Belongs to the asparagine synthetase family.</text>
</comment>
<evidence type="ECO:0000256" key="7">
    <source>
        <dbReference type="ARBA" id="ARBA00048741"/>
    </source>
</evidence>
<dbReference type="InterPro" id="IPR051786">
    <property type="entry name" value="ASN_synthetase/amidase"/>
</dbReference>
<evidence type="ECO:0000313" key="12">
    <source>
        <dbReference type="EMBL" id="OGC92159.1"/>
    </source>
</evidence>
<comment type="pathway">
    <text evidence="1">Amino-acid biosynthesis; L-asparagine biosynthesis; L-asparagine from L-aspartate (L-Gln route): step 1/1.</text>
</comment>
<dbReference type="InterPro" id="IPR033738">
    <property type="entry name" value="AsnB_N"/>
</dbReference>
<comment type="catalytic activity">
    <reaction evidence="7">
        <text>L-aspartate + L-glutamine + ATP + H2O = L-asparagine + L-glutamate + AMP + diphosphate + H(+)</text>
        <dbReference type="Rhea" id="RHEA:12228"/>
        <dbReference type="ChEBI" id="CHEBI:15377"/>
        <dbReference type="ChEBI" id="CHEBI:15378"/>
        <dbReference type="ChEBI" id="CHEBI:29985"/>
        <dbReference type="ChEBI" id="CHEBI:29991"/>
        <dbReference type="ChEBI" id="CHEBI:30616"/>
        <dbReference type="ChEBI" id="CHEBI:33019"/>
        <dbReference type="ChEBI" id="CHEBI:58048"/>
        <dbReference type="ChEBI" id="CHEBI:58359"/>
        <dbReference type="ChEBI" id="CHEBI:456215"/>
        <dbReference type="EC" id="6.3.5.4"/>
    </reaction>
</comment>
<evidence type="ECO:0000256" key="2">
    <source>
        <dbReference type="ARBA" id="ARBA00005752"/>
    </source>
</evidence>
<feature type="domain" description="Glutamine amidotransferase type-2" evidence="11">
    <location>
        <begin position="2"/>
        <end position="210"/>
    </location>
</feature>
<name>A0A1F4YDV1_9BACT</name>
<evidence type="ECO:0000259" key="11">
    <source>
        <dbReference type="PROSITE" id="PS51278"/>
    </source>
</evidence>
<dbReference type="CDD" id="cd00712">
    <property type="entry name" value="AsnB"/>
    <property type="match status" value="1"/>
</dbReference>
<evidence type="ECO:0000256" key="1">
    <source>
        <dbReference type="ARBA" id="ARBA00005187"/>
    </source>
</evidence>
<dbReference type="Proteomes" id="UP000178176">
    <property type="component" value="Unassembled WGS sequence"/>
</dbReference>
<dbReference type="InterPro" id="IPR014729">
    <property type="entry name" value="Rossmann-like_a/b/a_fold"/>
</dbReference>
<dbReference type="CDD" id="cd01991">
    <property type="entry name" value="Asn_synthase_B_C"/>
    <property type="match status" value="1"/>
</dbReference>
<keyword evidence="4 9" id="KW-0547">Nucleotide-binding</keyword>
<dbReference type="SUPFAM" id="SSF52402">
    <property type="entry name" value="Adenine nucleotide alpha hydrolases-like"/>
    <property type="match status" value="1"/>
</dbReference>
<dbReference type="Pfam" id="PF13537">
    <property type="entry name" value="GATase_7"/>
    <property type="match status" value="1"/>
</dbReference>
<evidence type="ECO:0000256" key="8">
    <source>
        <dbReference type="PIRSR" id="PIRSR001589-1"/>
    </source>
</evidence>
<dbReference type="EC" id="6.3.5.4" evidence="3"/>
<dbReference type="PIRSF" id="PIRSF001589">
    <property type="entry name" value="Asn_synthetase_glu-h"/>
    <property type="match status" value="1"/>
</dbReference>
<dbReference type="InterPro" id="IPR017932">
    <property type="entry name" value="GATase_2_dom"/>
</dbReference>
<dbReference type="GO" id="GO:0006529">
    <property type="term" value="P:asparagine biosynthetic process"/>
    <property type="evidence" value="ECO:0007669"/>
    <property type="project" value="UniProtKB-KW"/>
</dbReference>
<feature type="site" description="Important for beta-aspartyl-AMP intermediate formation" evidence="10">
    <location>
        <position position="353"/>
    </location>
</feature>
<proteinExistence type="inferred from homology"/>
<evidence type="ECO:0000256" key="10">
    <source>
        <dbReference type="PIRSR" id="PIRSR001589-3"/>
    </source>
</evidence>
<keyword evidence="8" id="KW-0061">Asparagine biosynthesis</keyword>
<feature type="binding site" evidence="9">
    <location>
        <position position="252"/>
    </location>
    <ligand>
        <name>ATP</name>
        <dbReference type="ChEBI" id="CHEBI:30616"/>
    </ligand>
</feature>
<comment type="caution">
    <text evidence="12">The sequence shown here is derived from an EMBL/GenBank/DDBJ whole genome shotgun (WGS) entry which is preliminary data.</text>
</comment>
<evidence type="ECO:0000256" key="5">
    <source>
        <dbReference type="ARBA" id="ARBA00022840"/>
    </source>
</evidence>
<feature type="active site" description="For GATase activity" evidence="8">
    <location>
        <position position="2"/>
    </location>
</feature>
<dbReference type="PANTHER" id="PTHR43284">
    <property type="entry name" value="ASPARAGINE SYNTHETASE (GLUTAMINE-HYDROLYZING)"/>
    <property type="match status" value="1"/>
</dbReference>
<dbReference type="EMBL" id="MEXH01000021">
    <property type="protein sequence ID" value="OGC92159.1"/>
    <property type="molecule type" value="Genomic_DNA"/>
</dbReference>
<dbReference type="Gene3D" id="3.40.50.620">
    <property type="entry name" value="HUPs"/>
    <property type="match status" value="1"/>
</dbReference>